<feature type="region of interest" description="Disordered" evidence="1">
    <location>
        <begin position="1"/>
        <end position="60"/>
    </location>
</feature>
<comment type="caution">
    <text evidence="2">The sequence shown here is derived from an EMBL/GenBank/DDBJ whole genome shotgun (WGS) entry which is preliminary data.</text>
</comment>
<organism evidence="2 3">
    <name type="scientific">Stephania japonica</name>
    <dbReference type="NCBI Taxonomy" id="461633"/>
    <lineage>
        <taxon>Eukaryota</taxon>
        <taxon>Viridiplantae</taxon>
        <taxon>Streptophyta</taxon>
        <taxon>Embryophyta</taxon>
        <taxon>Tracheophyta</taxon>
        <taxon>Spermatophyta</taxon>
        <taxon>Magnoliopsida</taxon>
        <taxon>Ranunculales</taxon>
        <taxon>Menispermaceae</taxon>
        <taxon>Menispermoideae</taxon>
        <taxon>Cissampelideae</taxon>
        <taxon>Stephania</taxon>
    </lineage>
</organism>
<name>A0AAP0I750_9MAGN</name>
<feature type="compositionally biased region" description="Pro residues" evidence="1">
    <location>
        <begin position="29"/>
        <end position="41"/>
    </location>
</feature>
<dbReference type="AlphaFoldDB" id="A0AAP0I750"/>
<keyword evidence="3" id="KW-1185">Reference proteome</keyword>
<gene>
    <name evidence="2" type="ORF">Sjap_017878</name>
</gene>
<accession>A0AAP0I750</accession>
<sequence>MSHIPRPKINHSPPIPLHPHISTPLHLLSPPPPPPPPPHLPTPHQLVVQPPSPHCPTNVA</sequence>
<evidence type="ECO:0000256" key="1">
    <source>
        <dbReference type="SAM" id="MobiDB-lite"/>
    </source>
</evidence>
<evidence type="ECO:0000313" key="3">
    <source>
        <dbReference type="Proteomes" id="UP001417504"/>
    </source>
</evidence>
<dbReference type="Proteomes" id="UP001417504">
    <property type="component" value="Unassembled WGS sequence"/>
</dbReference>
<feature type="compositionally biased region" description="Low complexity" evidence="1">
    <location>
        <begin position="18"/>
        <end position="28"/>
    </location>
</feature>
<reference evidence="2 3" key="1">
    <citation type="submission" date="2024-01" db="EMBL/GenBank/DDBJ databases">
        <title>Genome assemblies of Stephania.</title>
        <authorList>
            <person name="Yang L."/>
        </authorList>
    </citation>
    <scope>NUCLEOTIDE SEQUENCE [LARGE SCALE GENOMIC DNA]</scope>
    <source>
        <strain evidence="2">QJT</strain>
        <tissue evidence="2">Leaf</tissue>
    </source>
</reference>
<dbReference type="EMBL" id="JBBNAE010000007">
    <property type="protein sequence ID" value="KAK9109818.1"/>
    <property type="molecule type" value="Genomic_DNA"/>
</dbReference>
<protein>
    <submittedName>
        <fullName evidence="2">Uncharacterized protein</fullName>
    </submittedName>
</protein>
<evidence type="ECO:0000313" key="2">
    <source>
        <dbReference type="EMBL" id="KAK9109818.1"/>
    </source>
</evidence>
<proteinExistence type="predicted"/>